<dbReference type="Gramene" id="OPUNC12G11640.1">
    <property type="protein sequence ID" value="OPUNC12G11640.1"/>
    <property type="gene ID" value="OPUNC12G11640"/>
</dbReference>
<reference evidence="2" key="2">
    <citation type="submission" date="2018-05" db="EMBL/GenBank/DDBJ databases">
        <title>OpunRS2 (Oryza punctata Reference Sequence Version 2).</title>
        <authorList>
            <person name="Zhang J."/>
            <person name="Kudrna D."/>
            <person name="Lee S."/>
            <person name="Talag J."/>
            <person name="Welchert J."/>
            <person name="Wing R.A."/>
        </authorList>
    </citation>
    <scope>NUCLEOTIDE SEQUENCE [LARGE SCALE GENOMIC DNA]</scope>
</reference>
<keyword evidence="3" id="KW-1185">Reference proteome</keyword>
<dbReference type="EnsemblPlants" id="OPUNC12G11640.1">
    <property type="protein sequence ID" value="OPUNC12G11640.1"/>
    <property type="gene ID" value="OPUNC12G11640"/>
</dbReference>
<organism evidence="2">
    <name type="scientific">Oryza punctata</name>
    <name type="common">Red rice</name>
    <dbReference type="NCBI Taxonomy" id="4537"/>
    <lineage>
        <taxon>Eukaryota</taxon>
        <taxon>Viridiplantae</taxon>
        <taxon>Streptophyta</taxon>
        <taxon>Embryophyta</taxon>
        <taxon>Tracheophyta</taxon>
        <taxon>Spermatophyta</taxon>
        <taxon>Magnoliopsida</taxon>
        <taxon>Liliopsida</taxon>
        <taxon>Poales</taxon>
        <taxon>Poaceae</taxon>
        <taxon>BOP clade</taxon>
        <taxon>Oryzoideae</taxon>
        <taxon>Oryzeae</taxon>
        <taxon>Oryzinae</taxon>
        <taxon>Oryza</taxon>
    </lineage>
</organism>
<evidence type="ECO:0000256" key="1">
    <source>
        <dbReference type="SAM" id="Phobius"/>
    </source>
</evidence>
<proteinExistence type="predicted"/>
<keyword evidence="1" id="KW-0812">Transmembrane</keyword>
<dbReference type="Proteomes" id="UP000026962">
    <property type="component" value="Chromosome 12"/>
</dbReference>
<protein>
    <submittedName>
        <fullName evidence="2">Uncharacterized protein</fullName>
    </submittedName>
</protein>
<evidence type="ECO:0000313" key="2">
    <source>
        <dbReference type="EnsemblPlants" id="OPUNC12G11640.1"/>
    </source>
</evidence>
<dbReference type="HOGENOM" id="CLU_1436571_0_0_1"/>
<dbReference type="AlphaFoldDB" id="A0A0E0MMP5"/>
<keyword evidence="1" id="KW-0472">Membrane</keyword>
<reference evidence="2" key="1">
    <citation type="submission" date="2015-04" db="UniProtKB">
        <authorList>
            <consortium name="EnsemblPlants"/>
        </authorList>
    </citation>
    <scope>IDENTIFICATION</scope>
</reference>
<keyword evidence="1" id="KW-1133">Transmembrane helix</keyword>
<sequence>MLPTPARLDVADLVVHYGADNRVPYDEHAAKVSSLGETAITIVHGVCPGLVEETRRVINHRAKVVLGDEEVPGGEHDGIGVPDVVVLLEAWLRRWREHEWHRQLRHHRGHQQCSAVPPVLVVTNSLALIDRAVDYVERLHPPWTSWWSSLRVTIGRRLGEGRRWGKIIILYGFSLIGWILYFNVSSVLW</sequence>
<feature type="transmembrane region" description="Helical" evidence="1">
    <location>
        <begin position="164"/>
        <end position="184"/>
    </location>
</feature>
<evidence type="ECO:0000313" key="3">
    <source>
        <dbReference type="Proteomes" id="UP000026962"/>
    </source>
</evidence>
<accession>A0A0E0MMP5</accession>
<name>A0A0E0MMP5_ORYPU</name>